<dbReference type="NCBIfam" id="NF008985">
    <property type="entry name" value="PRK12331.1"/>
    <property type="match status" value="1"/>
</dbReference>
<dbReference type="InterPro" id="IPR005776">
    <property type="entry name" value="OadA"/>
</dbReference>
<dbReference type="EC" id="4.1.1.3" evidence="6"/>
<dbReference type="InterPro" id="IPR001882">
    <property type="entry name" value="Biotin_BS"/>
</dbReference>
<dbReference type="Gene3D" id="3.20.20.70">
    <property type="entry name" value="Aldolase class I"/>
    <property type="match status" value="1"/>
</dbReference>
<name>A0A1L9C6V7_9EURY</name>
<dbReference type="EMBL" id="RJJH01000001">
    <property type="protein sequence ID" value="RNI13079.1"/>
    <property type="molecule type" value="Genomic_DNA"/>
</dbReference>
<dbReference type="PANTHER" id="PTHR43778:SF2">
    <property type="entry name" value="PYRUVATE CARBOXYLASE, MITOCHONDRIAL"/>
    <property type="match status" value="1"/>
</dbReference>
<evidence type="ECO:0000259" key="4">
    <source>
        <dbReference type="PROSITE" id="PS50991"/>
    </source>
</evidence>
<keyword evidence="6" id="KW-0456">Lyase</keyword>
<protein>
    <submittedName>
        <fullName evidence="6">Oxaloacetate decarboxylase subunit alpha</fullName>
        <ecNumber evidence="6">4.1.1.3</ecNumber>
    </submittedName>
    <submittedName>
        <fullName evidence="5">Pyruvate carboxylase subunit B</fullName>
    </submittedName>
</protein>
<dbReference type="SUPFAM" id="SSF89000">
    <property type="entry name" value="post-HMGL domain-like"/>
    <property type="match status" value="1"/>
</dbReference>
<dbReference type="GO" id="GO:0008948">
    <property type="term" value="F:oxaloacetate decarboxylase activity"/>
    <property type="evidence" value="ECO:0007669"/>
    <property type="project" value="InterPro"/>
</dbReference>
<evidence type="ECO:0000313" key="9">
    <source>
        <dbReference type="Proteomes" id="UP000193969"/>
    </source>
</evidence>
<evidence type="ECO:0000256" key="2">
    <source>
        <dbReference type="ARBA" id="ARBA00023267"/>
    </source>
</evidence>
<keyword evidence="2" id="KW-0092">Biotin</keyword>
<dbReference type="SUPFAM" id="SSF51569">
    <property type="entry name" value="Aldolase"/>
    <property type="match status" value="1"/>
</dbReference>
<dbReference type="Pfam" id="PF00682">
    <property type="entry name" value="HMGL-like"/>
    <property type="match status" value="1"/>
</dbReference>
<evidence type="ECO:0000313" key="7">
    <source>
        <dbReference type="EMBL" id="SMH31191.1"/>
    </source>
</evidence>
<dbReference type="PROSITE" id="PS50968">
    <property type="entry name" value="BIOTINYL_LIPOYL"/>
    <property type="match status" value="1"/>
</dbReference>
<dbReference type="OrthoDB" id="6555at2157"/>
<evidence type="ECO:0000256" key="1">
    <source>
        <dbReference type="ARBA" id="ARBA00001941"/>
    </source>
</evidence>
<evidence type="ECO:0000259" key="3">
    <source>
        <dbReference type="PROSITE" id="PS50968"/>
    </source>
</evidence>
<dbReference type="GO" id="GO:0005737">
    <property type="term" value="C:cytoplasm"/>
    <property type="evidence" value="ECO:0007669"/>
    <property type="project" value="TreeGrafter"/>
</dbReference>
<evidence type="ECO:0000313" key="8">
    <source>
        <dbReference type="Proteomes" id="UP000185713"/>
    </source>
</evidence>
<dbReference type="CDD" id="cd06850">
    <property type="entry name" value="biotinyl_domain"/>
    <property type="match status" value="1"/>
</dbReference>
<dbReference type="InterPro" id="IPR000089">
    <property type="entry name" value="Biotin_lipoyl"/>
</dbReference>
<dbReference type="STRING" id="523843.SAMN06264941_0415"/>
<accession>A0A1L9C6V7</accession>
<dbReference type="InterPro" id="IPR011053">
    <property type="entry name" value="Single_hybrid_motif"/>
</dbReference>
<proteinExistence type="predicted"/>
<gene>
    <name evidence="6" type="primary">oadA</name>
    <name evidence="6" type="ORF">EFE41_00360</name>
    <name evidence="5" type="ORF">MPF_0933</name>
    <name evidence="7" type="ORF">SAMN06264941_0415</name>
</gene>
<reference evidence="5 8" key="1">
    <citation type="submission" date="2014-12" db="EMBL/GenBank/DDBJ databases">
        <title>The genome sequence of Methanohalophilus portucalensis strain FDF1.</title>
        <authorList>
            <person name="Lai M.-C."/>
            <person name="Lai S.-J."/>
        </authorList>
    </citation>
    <scope>NUCLEOTIDE SEQUENCE [LARGE SCALE GENOMIC DNA]</scope>
    <source>
        <strain evidence="5 8">FDF-1</strain>
    </source>
</reference>
<reference evidence="6 10" key="4">
    <citation type="submission" date="2018-10" db="EMBL/GenBank/DDBJ databases">
        <title>Cultivation of a novel Methanohalophilus strain from Kebrit Deep of the Red Sea and a genomic comparison of members of the genus Methanohalophilus.</title>
        <authorList>
            <person name="Guan Y."/>
            <person name="Ngugi D.K."/>
            <person name="Stingl U."/>
        </authorList>
    </citation>
    <scope>NUCLEOTIDE SEQUENCE [LARGE SCALE GENOMIC DNA]</scope>
    <source>
        <strain evidence="6 10">DSM 7471</strain>
    </source>
</reference>
<dbReference type="EMBL" id="FXBN01000001">
    <property type="protein sequence ID" value="SMH31191.1"/>
    <property type="molecule type" value="Genomic_DNA"/>
</dbReference>
<dbReference type="InterPro" id="IPR003379">
    <property type="entry name" value="Carboxylase_cons_dom"/>
</dbReference>
<dbReference type="GO" id="GO:0006094">
    <property type="term" value="P:gluconeogenesis"/>
    <property type="evidence" value="ECO:0007669"/>
    <property type="project" value="TreeGrafter"/>
</dbReference>
<reference evidence="9" key="3">
    <citation type="submission" date="2017-04" db="EMBL/GenBank/DDBJ databases">
        <authorList>
            <person name="Varghese N."/>
            <person name="Submissions S."/>
        </authorList>
    </citation>
    <scope>NUCLEOTIDE SEQUENCE [LARGE SCALE GENOMIC DNA]</scope>
    <source>
        <strain evidence="9">FDF-1</strain>
    </source>
</reference>
<evidence type="ECO:0000313" key="5">
    <source>
        <dbReference type="EMBL" id="OJH50138.1"/>
    </source>
</evidence>
<keyword evidence="9" id="KW-1185">Reference proteome</keyword>
<organism evidence="5 8">
    <name type="scientific">Methanohalophilus portucalensis FDF-1</name>
    <dbReference type="NCBI Taxonomy" id="523843"/>
    <lineage>
        <taxon>Archaea</taxon>
        <taxon>Methanobacteriati</taxon>
        <taxon>Methanobacteriota</taxon>
        <taxon>Stenosarchaea group</taxon>
        <taxon>Methanomicrobia</taxon>
        <taxon>Methanosarcinales</taxon>
        <taxon>Methanosarcinaceae</taxon>
        <taxon>Methanohalophilus</taxon>
    </lineage>
</organism>
<dbReference type="AlphaFoldDB" id="A0A1L9C6V7"/>
<dbReference type="Proteomes" id="UP000193969">
    <property type="component" value="Unassembled WGS sequence"/>
</dbReference>
<reference evidence="7" key="2">
    <citation type="submission" date="2017-04" db="EMBL/GenBank/DDBJ databases">
        <authorList>
            <person name="Afonso C.L."/>
            <person name="Miller P.J."/>
            <person name="Scott M.A."/>
            <person name="Spackman E."/>
            <person name="Goraichik I."/>
            <person name="Dimitrov K.M."/>
            <person name="Suarez D.L."/>
            <person name="Swayne D.E."/>
        </authorList>
    </citation>
    <scope>NUCLEOTIDE SEQUENCE [LARGE SCALE GENOMIC DNA]</scope>
    <source>
        <strain evidence="7">FDF-1</strain>
    </source>
</reference>
<dbReference type="Proteomes" id="UP000278252">
    <property type="component" value="Unassembled WGS sequence"/>
</dbReference>
<dbReference type="SUPFAM" id="SSF51230">
    <property type="entry name" value="Single hybrid motif"/>
    <property type="match status" value="1"/>
</dbReference>
<dbReference type="FunFam" id="2.40.50.100:FF:000003">
    <property type="entry name" value="Acetyl-CoA carboxylase biotin carboxyl carrier protein"/>
    <property type="match status" value="1"/>
</dbReference>
<sequence>MKVKITETILRDAHQSLLATRMRTRSMLPIIEELDEVGYYSLEMWGGATFDSCIRYLNEDPWERLRELKNHMDNTYAQMLLRGQNLVGYRHYSDDVVEKFVTKAYENGIDIFRIFDAVNDIRNMETSITVAKGLGAHVQGTISYTTSPVHTVEKYVDFANELAAMDCDSICIKDMAGLLTPHEAKELVSSLKKEVGLPVDLHCHCTSGMAPMTYMAACDAGVDILDTALSPFAWGTSQPPTESVVAALQGTPYDTGLDLGQLAEVSRYFKDIKSKYSGVINPISEQIDTNVLLYQIPGGMLSNLVSQLKEQNALDRYDDVLEEMPKVRAELGYPPLVTPTSQIVGSQAVLNVLMGERYKVIPKEVKDYVRGLYGRSPSPISDDIITMIIGEEDPIDVRPADLLEPEYDKRKKEAEEMGLVKKEEDILTYILYPSIAPKFLLGEAKEEKLAPAKQTASPPLPQVSIPTRFKVEVDNEVFDVQVEPMDGSVVAVEESSPKTPSASASSPGAVTCHMQGMVLSVDVNVGDNVEEGEKIGVIEAMKMENSINSPHGGVVKEILVAEGDSVATDDVIMIIE</sequence>
<dbReference type="Pfam" id="PF00364">
    <property type="entry name" value="Biotin_lipoyl"/>
    <property type="match status" value="1"/>
</dbReference>
<dbReference type="NCBIfam" id="TIGR01108">
    <property type="entry name" value="oadA"/>
    <property type="match status" value="1"/>
</dbReference>
<dbReference type="EMBL" id="JWTK01000002">
    <property type="protein sequence ID" value="OJH50138.1"/>
    <property type="molecule type" value="Genomic_DNA"/>
</dbReference>
<feature type="domain" description="Pyruvate carboxyltransferase" evidence="4">
    <location>
        <begin position="3"/>
        <end position="263"/>
    </location>
</feature>
<dbReference type="Gene3D" id="2.40.50.100">
    <property type="match status" value="1"/>
</dbReference>
<evidence type="ECO:0000313" key="10">
    <source>
        <dbReference type="Proteomes" id="UP000278252"/>
    </source>
</evidence>
<dbReference type="PANTHER" id="PTHR43778">
    <property type="entry name" value="PYRUVATE CARBOXYLASE"/>
    <property type="match status" value="1"/>
</dbReference>
<dbReference type="GO" id="GO:0006814">
    <property type="term" value="P:sodium ion transport"/>
    <property type="evidence" value="ECO:0007669"/>
    <property type="project" value="InterPro"/>
</dbReference>
<feature type="domain" description="Lipoyl-binding" evidence="3">
    <location>
        <begin position="501"/>
        <end position="576"/>
    </location>
</feature>
<keyword evidence="5" id="KW-0670">Pyruvate</keyword>
<comment type="cofactor">
    <cofactor evidence="1">
        <name>Co(2+)</name>
        <dbReference type="ChEBI" id="CHEBI:48828"/>
    </cofactor>
</comment>
<dbReference type="Proteomes" id="UP000185713">
    <property type="component" value="Unassembled WGS sequence"/>
</dbReference>
<dbReference type="InterPro" id="IPR013785">
    <property type="entry name" value="Aldolase_TIM"/>
</dbReference>
<dbReference type="InterPro" id="IPR000891">
    <property type="entry name" value="PYR_CT"/>
</dbReference>
<dbReference type="PROSITE" id="PS50991">
    <property type="entry name" value="PYR_CT"/>
    <property type="match status" value="1"/>
</dbReference>
<evidence type="ECO:0000313" key="6">
    <source>
        <dbReference type="EMBL" id="RNI13079.1"/>
    </source>
</evidence>
<dbReference type="GO" id="GO:0004736">
    <property type="term" value="F:pyruvate carboxylase activity"/>
    <property type="evidence" value="ECO:0007669"/>
    <property type="project" value="TreeGrafter"/>
</dbReference>
<dbReference type="PROSITE" id="PS00188">
    <property type="entry name" value="BIOTIN"/>
    <property type="match status" value="1"/>
</dbReference>
<dbReference type="InterPro" id="IPR055268">
    <property type="entry name" value="PCB-like"/>
</dbReference>
<dbReference type="RefSeq" id="WP_072359447.1">
    <property type="nucleotide sequence ID" value="NZ_FXBN01000001.1"/>
</dbReference>
<dbReference type="NCBIfam" id="NF006761">
    <property type="entry name" value="PRK09282.1"/>
    <property type="match status" value="1"/>
</dbReference>
<dbReference type="Pfam" id="PF02436">
    <property type="entry name" value="PYC_OADA"/>
    <property type="match status" value="1"/>
</dbReference>
<dbReference type="CDD" id="cd07937">
    <property type="entry name" value="DRE_TIM_PC_TC_5S"/>
    <property type="match status" value="1"/>
</dbReference>